<dbReference type="OrthoDB" id="9799538at2"/>
<dbReference type="PROSITE" id="PS50404">
    <property type="entry name" value="GST_NTER"/>
    <property type="match status" value="1"/>
</dbReference>
<dbReference type="InterPro" id="IPR036282">
    <property type="entry name" value="Glutathione-S-Trfase_C_sf"/>
</dbReference>
<dbReference type="STRING" id="1123402.SAMN02583745_00022"/>
<dbReference type="Gene3D" id="1.20.1050.10">
    <property type="match status" value="1"/>
</dbReference>
<reference evidence="4" key="1">
    <citation type="submission" date="2016-10" db="EMBL/GenBank/DDBJ databases">
        <authorList>
            <person name="Varghese N."/>
            <person name="Submissions S."/>
        </authorList>
    </citation>
    <scope>NUCLEOTIDE SEQUENCE [LARGE SCALE GENOMIC DNA]</scope>
    <source>
        <strain evidence="4">DSM 18579</strain>
    </source>
</reference>
<dbReference type="SUPFAM" id="SSF47616">
    <property type="entry name" value="GST C-terminal domain-like"/>
    <property type="match status" value="1"/>
</dbReference>
<dbReference type="AlphaFoldDB" id="A0A1H9Y489"/>
<feature type="domain" description="GST N-terminal" evidence="2">
    <location>
        <begin position="2"/>
        <end position="82"/>
    </location>
</feature>
<gene>
    <name evidence="3" type="ORF">SAMN02583745_00022</name>
</gene>
<dbReference type="GO" id="GO:0016034">
    <property type="term" value="F:maleylacetoacetate isomerase activity"/>
    <property type="evidence" value="ECO:0007669"/>
    <property type="project" value="TreeGrafter"/>
</dbReference>
<protein>
    <submittedName>
        <fullName evidence="3">Glutathione S-transferase</fullName>
    </submittedName>
</protein>
<evidence type="ECO:0000259" key="2">
    <source>
        <dbReference type="PROSITE" id="PS50404"/>
    </source>
</evidence>
<dbReference type="GO" id="GO:0006749">
    <property type="term" value="P:glutathione metabolic process"/>
    <property type="evidence" value="ECO:0007669"/>
    <property type="project" value="TreeGrafter"/>
</dbReference>
<dbReference type="Pfam" id="PF13410">
    <property type="entry name" value="GST_C_2"/>
    <property type="match status" value="1"/>
</dbReference>
<accession>A0A1H9Y489</accession>
<name>A0A1H9Y489_9GAMM</name>
<dbReference type="Proteomes" id="UP000242642">
    <property type="component" value="Unassembled WGS sequence"/>
</dbReference>
<organism evidence="3 4">
    <name type="scientific">Thorsellia anophelis DSM 18579</name>
    <dbReference type="NCBI Taxonomy" id="1123402"/>
    <lineage>
        <taxon>Bacteria</taxon>
        <taxon>Pseudomonadati</taxon>
        <taxon>Pseudomonadota</taxon>
        <taxon>Gammaproteobacteria</taxon>
        <taxon>Enterobacterales</taxon>
        <taxon>Thorselliaceae</taxon>
        <taxon>Thorsellia</taxon>
    </lineage>
</organism>
<dbReference type="PANTHER" id="PTHR42673">
    <property type="entry name" value="MALEYLACETOACETATE ISOMERASE"/>
    <property type="match status" value="1"/>
</dbReference>
<proteinExistence type="predicted"/>
<dbReference type="Pfam" id="PF13409">
    <property type="entry name" value="GST_N_2"/>
    <property type="match status" value="1"/>
</dbReference>
<dbReference type="PANTHER" id="PTHR42673:SF4">
    <property type="entry name" value="MALEYLACETOACETATE ISOMERASE"/>
    <property type="match status" value="1"/>
</dbReference>
<keyword evidence="4" id="KW-1185">Reference proteome</keyword>
<dbReference type="InterPro" id="IPR036249">
    <property type="entry name" value="Thioredoxin-like_sf"/>
</dbReference>
<dbReference type="RefSeq" id="WP_093316405.1">
    <property type="nucleotide sequence ID" value="NZ_FOHV01000001.1"/>
</dbReference>
<dbReference type="InterPro" id="IPR040079">
    <property type="entry name" value="Glutathione_S-Trfase"/>
</dbReference>
<feature type="region of interest" description="Disordered" evidence="1">
    <location>
        <begin position="202"/>
        <end position="222"/>
    </location>
</feature>
<dbReference type="GO" id="GO:0004364">
    <property type="term" value="F:glutathione transferase activity"/>
    <property type="evidence" value="ECO:0007669"/>
    <property type="project" value="TreeGrafter"/>
</dbReference>
<dbReference type="SFLD" id="SFLDS00019">
    <property type="entry name" value="Glutathione_Transferase_(cytos"/>
    <property type="match status" value="1"/>
</dbReference>
<keyword evidence="3" id="KW-0808">Transferase</keyword>
<dbReference type="GO" id="GO:0006559">
    <property type="term" value="P:L-phenylalanine catabolic process"/>
    <property type="evidence" value="ECO:0007669"/>
    <property type="project" value="TreeGrafter"/>
</dbReference>
<sequence>MYTLVLANKRYSSWSMRVWLLMKEFDIPFKEELIRFDSPDFASRVSDYSLTKKVPLLLDESLVISDTLAIVEYLAESHAELAIWPTDKQKRAKARSLCAQMHAGYSLLRNECPMQFDKVYKRFTPSELLRKEIASFSSIFLEALSQSDGDFLFGEYSAADAYYAPFLSRFDSYLLPLDDRINAYYAKVKMTKSYQNWQQDVANEKEDNTESSLYSSLDDVRD</sequence>
<evidence type="ECO:0000313" key="3">
    <source>
        <dbReference type="EMBL" id="SES63159.1"/>
    </source>
</evidence>
<dbReference type="CDD" id="cd03043">
    <property type="entry name" value="GST_N_1"/>
    <property type="match status" value="1"/>
</dbReference>
<dbReference type="Gene3D" id="3.40.30.10">
    <property type="entry name" value="Glutaredoxin"/>
    <property type="match status" value="1"/>
</dbReference>
<dbReference type="InterPro" id="IPR004045">
    <property type="entry name" value="Glutathione_S-Trfase_N"/>
</dbReference>
<evidence type="ECO:0000256" key="1">
    <source>
        <dbReference type="SAM" id="MobiDB-lite"/>
    </source>
</evidence>
<dbReference type="EMBL" id="FOHV01000001">
    <property type="protein sequence ID" value="SES63159.1"/>
    <property type="molecule type" value="Genomic_DNA"/>
</dbReference>
<dbReference type="SUPFAM" id="SSF52833">
    <property type="entry name" value="Thioredoxin-like"/>
    <property type="match status" value="1"/>
</dbReference>
<evidence type="ECO:0000313" key="4">
    <source>
        <dbReference type="Proteomes" id="UP000242642"/>
    </source>
</evidence>